<dbReference type="EC" id="2.7.13.3" evidence="2"/>
<keyword evidence="3" id="KW-0597">Phosphoprotein</keyword>
<evidence type="ECO:0000313" key="12">
    <source>
        <dbReference type="EMBL" id="GAA4266375.1"/>
    </source>
</evidence>
<feature type="transmembrane region" description="Helical" evidence="10">
    <location>
        <begin position="75"/>
        <end position="104"/>
    </location>
</feature>
<dbReference type="Gene3D" id="3.30.565.10">
    <property type="entry name" value="Histidine kinase-like ATPase, C-terminal domain"/>
    <property type="match status" value="1"/>
</dbReference>
<evidence type="ECO:0000256" key="2">
    <source>
        <dbReference type="ARBA" id="ARBA00012438"/>
    </source>
</evidence>
<evidence type="ECO:0000256" key="1">
    <source>
        <dbReference type="ARBA" id="ARBA00000085"/>
    </source>
</evidence>
<evidence type="ECO:0000256" key="4">
    <source>
        <dbReference type="ARBA" id="ARBA00022679"/>
    </source>
</evidence>
<evidence type="ECO:0000313" key="13">
    <source>
        <dbReference type="Proteomes" id="UP001501594"/>
    </source>
</evidence>
<keyword evidence="8" id="KW-0902">Two-component regulatory system</keyword>
<evidence type="ECO:0000256" key="5">
    <source>
        <dbReference type="ARBA" id="ARBA00022741"/>
    </source>
</evidence>
<sequence>MTPAFPDAPERTGLGSTLNGVGAVVVGSFLVVDRVGAADGRLPAGVLVLGLVALAAWIVRSFLRPGRVADAAAVVMLVVGSALVTSTDALLITPAIVAIVAVAADLRHPRGVVVAFAATGFAIVTATSLLDSRSPSFLLACLGGLALGCVVGYNRRQNRVAEVTARKLLAREVEIEREQQHSALLADRARVARDIHDVLAHSLGGLVIQLDAVEALLENGRTDEAAARVTAARSLAADGLGEARRAVATLRDPALAAPAGGDPLDRPDAVDRLLETHRSLGGQVSASGLDALTALDAEHSRALAGVLREALSNARRHAPGAPVAVAATADAGRGTLRVTVSNPVGAGAGVAGATAGPAAAGPGAEDRAGGGQGLPGMRDRLAELGDGSRVAAGRRGDSFVVEAEVVVR</sequence>
<proteinExistence type="predicted"/>
<evidence type="ECO:0000259" key="11">
    <source>
        <dbReference type="Pfam" id="PF07730"/>
    </source>
</evidence>
<evidence type="ECO:0000256" key="6">
    <source>
        <dbReference type="ARBA" id="ARBA00022777"/>
    </source>
</evidence>
<feature type="region of interest" description="Disordered" evidence="9">
    <location>
        <begin position="354"/>
        <end position="377"/>
    </location>
</feature>
<dbReference type="InterPro" id="IPR036890">
    <property type="entry name" value="HATPase_C_sf"/>
</dbReference>
<feature type="transmembrane region" description="Helical" evidence="10">
    <location>
        <begin position="111"/>
        <end position="130"/>
    </location>
</feature>
<evidence type="ECO:0000256" key="9">
    <source>
        <dbReference type="SAM" id="MobiDB-lite"/>
    </source>
</evidence>
<dbReference type="RefSeq" id="WP_344795542.1">
    <property type="nucleotide sequence ID" value="NZ_BAABAU010000001.1"/>
</dbReference>
<comment type="caution">
    <text evidence="12">The sequence shown here is derived from an EMBL/GenBank/DDBJ whole genome shotgun (WGS) entry which is preliminary data.</text>
</comment>
<dbReference type="Gene3D" id="1.20.5.1930">
    <property type="match status" value="1"/>
</dbReference>
<keyword evidence="10" id="KW-0472">Membrane</keyword>
<dbReference type="Proteomes" id="UP001501594">
    <property type="component" value="Unassembled WGS sequence"/>
</dbReference>
<protein>
    <recommendedName>
        <fullName evidence="2">histidine kinase</fullName>
        <ecNumber evidence="2">2.7.13.3</ecNumber>
    </recommendedName>
</protein>
<accession>A0ABP8E2A3</accession>
<feature type="transmembrane region" description="Helical" evidence="10">
    <location>
        <begin position="12"/>
        <end position="32"/>
    </location>
</feature>
<feature type="transmembrane region" description="Helical" evidence="10">
    <location>
        <begin position="44"/>
        <end position="63"/>
    </location>
</feature>
<reference evidence="13" key="1">
    <citation type="journal article" date="2019" name="Int. J. Syst. Evol. Microbiol.">
        <title>The Global Catalogue of Microorganisms (GCM) 10K type strain sequencing project: providing services to taxonomists for standard genome sequencing and annotation.</title>
        <authorList>
            <consortium name="The Broad Institute Genomics Platform"/>
            <consortium name="The Broad Institute Genome Sequencing Center for Infectious Disease"/>
            <person name="Wu L."/>
            <person name="Ma J."/>
        </authorList>
    </citation>
    <scope>NUCLEOTIDE SEQUENCE [LARGE SCALE GENOMIC DNA]</scope>
    <source>
        <strain evidence="13">JCM 17442</strain>
    </source>
</reference>
<keyword evidence="13" id="KW-1185">Reference proteome</keyword>
<name>A0ABP8E2A3_9MICO</name>
<keyword evidence="5" id="KW-0547">Nucleotide-binding</keyword>
<evidence type="ECO:0000256" key="3">
    <source>
        <dbReference type="ARBA" id="ARBA00022553"/>
    </source>
</evidence>
<feature type="compositionally biased region" description="Low complexity" evidence="9">
    <location>
        <begin position="354"/>
        <end position="363"/>
    </location>
</feature>
<organism evidence="12 13">
    <name type="scientific">Frondihabitans peucedani</name>
    <dbReference type="NCBI Taxonomy" id="598626"/>
    <lineage>
        <taxon>Bacteria</taxon>
        <taxon>Bacillati</taxon>
        <taxon>Actinomycetota</taxon>
        <taxon>Actinomycetes</taxon>
        <taxon>Micrococcales</taxon>
        <taxon>Microbacteriaceae</taxon>
        <taxon>Frondihabitans</taxon>
    </lineage>
</organism>
<dbReference type="PANTHER" id="PTHR24421">
    <property type="entry name" value="NITRATE/NITRITE SENSOR PROTEIN NARX-RELATED"/>
    <property type="match status" value="1"/>
</dbReference>
<dbReference type="EMBL" id="BAABAU010000001">
    <property type="protein sequence ID" value="GAA4266375.1"/>
    <property type="molecule type" value="Genomic_DNA"/>
</dbReference>
<comment type="catalytic activity">
    <reaction evidence="1">
        <text>ATP + protein L-histidine = ADP + protein N-phospho-L-histidine.</text>
        <dbReference type="EC" id="2.7.13.3"/>
    </reaction>
</comment>
<dbReference type="Pfam" id="PF07730">
    <property type="entry name" value="HisKA_3"/>
    <property type="match status" value="1"/>
</dbReference>
<keyword evidence="10" id="KW-1133">Transmembrane helix</keyword>
<keyword evidence="6 12" id="KW-0418">Kinase</keyword>
<dbReference type="GO" id="GO:0016301">
    <property type="term" value="F:kinase activity"/>
    <property type="evidence" value="ECO:0007669"/>
    <property type="project" value="UniProtKB-KW"/>
</dbReference>
<keyword evidence="10" id="KW-0812">Transmembrane</keyword>
<dbReference type="PANTHER" id="PTHR24421:SF10">
    <property type="entry name" value="NITRATE_NITRITE SENSOR PROTEIN NARQ"/>
    <property type="match status" value="1"/>
</dbReference>
<feature type="domain" description="Signal transduction histidine kinase subgroup 3 dimerisation and phosphoacceptor" evidence="11">
    <location>
        <begin position="188"/>
        <end position="254"/>
    </location>
</feature>
<feature type="transmembrane region" description="Helical" evidence="10">
    <location>
        <begin position="136"/>
        <end position="153"/>
    </location>
</feature>
<evidence type="ECO:0000256" key="7">
    <source>
        <dbReference type="ARBA" id="ARBA00022840"/>
    </source>
</evidence>
<keyword evidence="4" id="KW-0808">Transferase</keyword>
<evidence type="ECO:0000256" key="10">
    <source>
        <dbReference type="SAM" id="Phobius"/>
    </source>
</evidence>
<dbReference type="InterPro" id="IPR050482">
    <property type="entry name" value="Sensor_HK_TwoCompSys"/>
</dbReference>
<keyword evidence="7" id="KW-0067">ATP-binding</keyword>
<dbReference type="InterPro" id="IPR011712">
    <property type="entry name" value="Sig_transdc_His_kin_sub3_dim/P"/>
</dbReference>
<gene>
    <name evidence="12" type="ORF">GCM10022256_19870</name>
</gene>
<evidence type="ECO:0000256" key="8">
    <source>
        <dbReference type="ARBA" id="ARBA00023012"/>
    </source>
</evidence>